<dbReference type="NCBIfam" id="TIGR01777">
    <property type="entry name" value="yfcH"/>
    <property type="match status" value="1"/>
</dbReference>
<protein>
    <submittedName>
        <fullName evidence="4">TIGR01777 family protein</fullName>
    </submittedName>
</protein>
<feature type="domain" description="NAD-dependent epimerase/dehydratase" evidence="2">
    <location>
        <begin position="3"/>
        <end position="127"/>
    </location>
</feature>
<dbReference type="InterPro" id="IPR010099">
    <property type="entry name" value="SDR39U1"/>
</dbReference>
<evidence type="ECO:0000313" key="5">
    <source>
        <dbReference type="Proteomes" id="UP000276309"/>
    </source>
</evidence>
<reference evidence="4 5" key="1">
    <citation type="submission" date="2018-08" db="EMBL/GenBank/DDBJ databases">
        <title>The reduced genetic potential of extracellular carbohydrate catabolism in Euzebyella marina RN62, a Flavobacteriia bacterium isolated from the hadal water.</title>
        <authorList>
            <person name="Xue C."/>
        </authorList>
    </citation>
    <scope>NUCLEOTIDE SEQUENCE [LARGE SCALE GENOMIC DNA]</scope>
    <source>
        <strain evidence="4 5">RN62</strain>
    </source>
</reference>
<dbReference type="Pfam" id="PF01370">
    <property type="entry name" value="Epimerase"/>
    <property type="match status" value="1"/>
</dbReference>
<dbReference type="InterPro" id="IPR036291">
    <property type="entry name" value="NAD(P)-bd_dom_sf"/>
</dbReference>
<accession>A0A3G2L938</accession>
<dbReference type="SUPFAM" id="SSF51735">
    <property type="entry name" value="NAD(P)-binding Rossmann-fold domains"/>
    <property type="match status" value="1"/>
</dbReference>
<feature type="domain" description="DUF1731" evidence="3">
    <location>
        <begin position="254"/>
        <end position="300"/>
    </location>
</feature>
<dbReference type="PANTHER" id="PTHR11092:SF0">
    <property type="entry name" value="EPIMERASE FAMILY PROTEIN SDR39U1"/>
    <property type="match status" value="1"/>
</dbReference>
<dbReference type="PANTHER" id="PTHR11092">
    <property type="entry name" value="SUGAR NUCLEOTIDE EPIMERASE RELATED"/>
    <property type="match status" value="1"/>
</dbReference>
<dbReference type="OrthoDB" id="9801773at2"/>
<dbReference type="Pfam" id="PF08338">
    <property type="entry name" value="DUF1731"/>
    <property type="match status" value="1"/>
</dbReference>
<proteinExistence type="inferred from homology"/>
<dbReference type="KEGG" id="emar:D1013_16055"/>
<evidence type="ECO:0000313" key="4">
    <source>
        <dbReference type="EMBL" id="AYN68785.1"/>
    </source>
</evidence>
<dbReference type="InterPro" id="IPR001509">
    <property type="entry name" value="Epimerase_deHydtase"/>
</dbReference>
<organism evidence="4 5">
    <name type="scientific">Euzebyella marina</name>
    <dbReference type="NCBI Taxonomy" id="1761453"/>
    <lineage>
        <taxon>Bacteria</taxon>
        <taxon>Pseudomonadati</taxon>
        <taxon>Bacteroidota</taxon>
        <taxon>Flavobacteriia</taxon>
        <taxon>Flavobacteriales</taxon>
        <taxon>Flavobacteriaceae</taxon>
        <taxon>Euzebyella</taxon>
    </lineage>
</organism>
<sequence>MRILITGATGLVGREIVKQCHERNIAVNYLTTSKDKIVSKQEYQGFYWNPSTGQIDLNCFEGVHAIINLAGATISNRWTPKYKKIILSSRVHSLRTLYKGIKDSKSDTIEAFVTASAVGIYPDSLSNYYTEEDQLVDDSFLGEVASVWEKEADKFRFFRFPVSKVRIGLVLSAKGGALPQMTKPIKNYVGAAFGSGNQWQSWIHVSDLARIFLFVVENQLEGVFNGVAPNPVCNSKLVDKIAQVFKKPLLLPNIPRFVMNMVLGEMSYLLFASQRVSSKKIEEEGFQFHFSNICSALSDIYGHEIDGKTSKISYKNEYIS</sequence>
<keyword evidence="5" id="KW-1185">Reference proteome</keyword>
<dbReference type="RefSeq" id="WP_121849797.1">
    <property type="nucleotide sequence ID" value="NZ_CP032050.1"/>
</dbReference>
<dbReference type="Proteomes" id="UP000276309">
    <property type="component" value="Chromosome"/>
</dbReference>
<dbReference type="InterPro" id="IPR013549">
    <property type="entry name" value="DUF1731"/>
</dbReference>
<dbReference type="EMBL" id="CP032050">
    <property type="protein sequence ID" value="AYN68785.1"/>
    <property type="molecule type" value="Genomic_DNA"/>
</dbReference>
<evidence type="ECO:0000259" key="3">
    <source>
        <dbReference type="Pfam" id="PF08338"/>
    </source>
</evidence>
<evidence type="ECO:0000259" key="2">
    <source>
        <dbReference type="Pfam" id="PF01370"/>
    </source>
</evidence>
<comment type="similarity">
    <text evidence="1">Belongs to the NAD(P)-dependent epimerase/dehydratase family. SDR39U1 subfamily.</text>
</comment>
<name>A0A3G2L938_9FLAO</name>
<evidence type="ECO:0000256" key="1">
    <source>
        <dbReference type="ARBA" id="ARBA00009353"/>
    </source>
</evidence>
<dbReference type="Gene3D" id="3.40.50.720">
    <property type="entry name" value="NAD(P)-binding Rossmann-like Domain"/>
    <property type="match status" value="1"/>
</dbReference>
<dbReference type="AlphaFoldDB" id="A0A3G2L938"/>
<gene>
    <name evidence="4" type="ORF">D1013_16055</name>
</gene>